<dbReference type="GO" id="GO:0004788">
    <property type="term" value="F:thiamine diphosphokinase activity"/>
    <property type="evidence" value="ECO:0007669"/>
    <property type="project" value="UniProtKB-EC"/>
</dbReference>
<feature type="domain" description="Thiamin pyrophosphokinase thiamin-binding" evidence="6">
    <location>
        <begin position="134"/>
        <end position="200"/>
    </location>
</feature>
<dbReference type="NCBIfam" id="TIGR01378">
    <property type="entry name" value="thi_PPkinase"/>
    <property type="match status" value="1"/>
</dbReference>
<dbReference type="InterPro" id="IPR007373">
    <property type="entry name" value="Thiamin_PyroPKinase_B1-bd"/>
</dbReference>
<dbReference type="CDD" id="cd07995">
    <property type="entry name" value="TPK"/>
    <property type="match status" value="1"/>
</dbReference>
<dbReference type="SUPFAM" id="SSF63999">
    <property type="entry name" value="Thiamin pyrophosphokinase, catalytic domain"/>
    <property type="match status" value="1"/>
</dbReference>
<dbReference type="InterPro" id="IPR036759">
    <property type="entry name" value="TPK_catalytic_sf"/>
</dbReference>
<dbReference type="PANTHER" id="PTHR41299:SF1">
    <property type="entry name" value="THIAMINE PYROPHOSPHOKINASE"/>
    <property type="match status" value="1"/>
</dbReference>
<dbReference type="InterPro" id="IPR036371">
    <property type="entry name" value="TPK_B1-bd_sf"/>
</dbReference>
<dbReference type="EC" id="2.7.6.2" evidence="5"/>
<dbReference type="Pfam" id="PF04265">
    <property type="entry name" value="TPK_B1_binding"/>
    <property type="match status" value="1"/>
</dbReference>
<gene>
    <name evidence="7" type="ORF">JQM67_03025</name>
</gene>
<evidence type="ECO:0000313" key="8">
    <source>
        <dbReference type="Proteomes" id="UP001299220"/>
    </source>
</evidence>
<dbReference type="EMBL" id="JAFBIT010000001">
    <property type="protein sequence ID" value="MCF2651575.1"/>
    <property type="molecule type" value="Genomic_DNA"/>
</dbReference>
<dbReference type="PANTHER" id="PTHR41299">
    <property type="entry name" value="THIAMINE PYROPHOSPHOKINASE"/>
    <property type="match status" value="1"/>
</dbReference>
<evidence type="ECO:0000256" key="5">
    <source>
        <dbReference type="NCBIfam" id="TIGR01378"/>
    </source>
</evidence>
<evidence type="ECO:0000256" key="2">
    <source>
        <dbReference type="ARBA" id="ARBA00022741"/>
    </source>
</evidence>
<evidence type="ECO:0000256" key="3">
    <source>
        <dbReference type="ARBA" id="ARBA00022777"/>
    </source>
</evidence>
<keyword evidence="3" id="KW-0418">Kinase</keyword>
<sequence length="211" mass="22738">MIIGAAPLTSDKVFKEFDPRDHYVICADGGYDTAVKFGIRPDLVIGDFDSAVKRPPETIRTLKLPVQKDETDTMSAAMVGFKLGFTSFVLIGCLGGDRFDHSIANINVLLYIANRGGSGVLCTEDTKVFVLRGGRIVLTELKGATVSVFPFDGTSCNLTYSGLEYPLYQKNLTAGATLMGVSNRIVEDTAEIKVNIGCALIVLYTPGEKKA</sequence>
<keyword evidence="8" id="KW-1185">Reference proteome</keyword>
<evidence type="ECO:0000256" key="1">
    <source>
        <dbReference type="ARBA" id="ARBA00022679"/>
    </source>
</evidence>
<dbReference type="InterPro" id="IPR053149">
    <property type="entry name" value="TPK"/>
</dbReference>
<evidence type="ECO:0000256" key="4">
    <source>
        <dbReference type="ARBA" id="ARBA00022840"/>
    </source>
</evidence>
<protein>
    <recommendedName>
        <fullName evidence="5">Thiamine diphosphokinase</fullName>
        <ecNumber evidence="5">2.7.6.2</ecNumber>
    </recommendedName>
</protein>
<dbReference type="Gene3D" id="3.40.50.10240">
    <property type="entry name" value="Thiamin pyrophosphokinase, catalytic domain"/>
    <property type="match status" value="1"/>
</dbReference>
<dbReference type="SMART" id="SM00983">
    <property type="entry name" value="TPK_B1_binding"/>
    <property type="match status" value="1"/>
</dbReference>
<evidence type="ECO:0000313" key="7">
    <source>
        <dbReference type="EMBL" id="MCF2651575.1"/>
    </source>
</evidence>
<keyword evidence="1 7" id="KW-0808">Transferase</keyword>
<name>A0ABS9CKB1_9FIRM</name>
<keyword evidence="2" id="KW-0547">Nucleotide-binding</keyword>
<comment type="caution">
    <text evidence="7">The sequence shown here is derived from an EMBL/GenBank/DDBJ whole genome shotgun (WGS) entry which is preliminary data.</text>
</comment>
<accession>A0ABS9CKB1</accession>
<organism evidence="7 8">
    <name type="scientific">Anaeromassilibacillus senegalensis</name>
    <dbReference type="NCBI Taxonomy" id="1673717"/>
    <lineage>
        <taxon>Bacteria</taxon>
        <taxon>Bacillati</taxon>
        <taxon>Bacillota</taxon>
        <taxon>Clostridia</taxon>
        <taxon>Eubacteriales</taxon>
        <taxon>Acutalibacteraceae</taxon>
        <taxon>Anaeromassilibacillus</taxon>
    </lineage>
</organism>
<proteinExistence type="predicted"/>
<dbReference type="SUPFAM" id="SSF63862">
    <property type="entry name" value="Thiamin pyrophosphokinase, substrate-binding domain"/>
    <property type="match status" value="1"/>
</dbReference>
<dbReference type="InterPro" id="IPR007371">
    <property type="entry name" value="TPK_catalytic"/>
</dbReference>
<dbReference type="Proteomes" id="UP001299220">
    <property type="component" value="Unassembled WGS sequence"/>
</dbReference>
<keyword evidence="4" id="KW-0067">ATP-binding</keyword>
<reference evidence="7 8" key="1">
    <citation type="submission" date="2020-12" db="EMBL/GenBank/DDBJ databases">
        <title>Whole genome sequences of gut porcine anaerobes.</title>
        <authorList>
            <person name="Kubasova T."/>
            <person name="Jahodarova E."/>
            <person name="Rychlik I."/>
        </authorList>
    </citation>
    <scope>NUCLEOTIDE SEQUENCE [LARGE SCALE GENOMIC DNA]</scope>
    <source>
        <strain evidence="7 8">An867</strain>
    </source>
</reference>
<dbReference type="Pfam" id="PF04263">
    <property type="entry name" value="TPK_catalytic"/>
    <property type="match status" value="1"/>
</dbReference>
<dbReference type="InterPro" id="IPR006282">
    <property type="entry name" value="Thi_PPkinase"/>
</dbReference>
<evidence type="ECO:0000259" key="6">
    <source>
        <dbReference type="SMART" id="SM00983"/>
    </source>
</evidence>